<accession>A0AAV7L680</accession>
<reference evidence="1" key="1">
    <citation type="journal article" date="2022" name="bioRxiv">
        <title>Sequencing and chromosome-scale assembly of the giantPleurodeles waltlgenome.</title>
        <authorList>
            <person name="Brown T."/>
            <person name="Elewa A."/>
            <person name="Iarovenko S."/>
            <person name="Subramanian E."/>
            <person name="Araus A.J."/>
            <person name="Petzold A."/>
            <person name="Susuki M."/>
            <person name="Suzuki K.-i.T."/>
            <person name="Hayashi T."/>
            <person name="Toyoda A."/>
            <person name="Oliveira C."/>
            <person name="Osipova E."/>
            <person name="Leigh N.D."/>
            <person name="Simon A."/>
            <person name="Yun M.H."/>
        </authorList>
    </citation>
    <scope>NUCLEOTIDE SEQUENCE</scope>
    <source>
        <strain evidence="1">20211129_DDA</strain>
        <tissue evidence="1">Liver</tissue>
    </source>
</reference>
<dbReference type="EMBL" id="JANPWB010000016">
    <property type="protein sequence ID" value="KAJ1086054.1"/>
    <property type="molecule type" value="Genomic_DNA"/>
</dbReference>
<gene>
    <name evidence="1" type="ORF">NDU88_006178</name>
</gene>
<protein>
    <submittedName>
        <fullName evidence="1">Uncharacterized protein</fullName>
    </submittedName>
</protein>
<evidence type="ECO:0000313" key="2">
    <source>
        <dbReference type="Proteomes" id="UP001066276"/>
    </source>
</evidence>
<proteinExistence type="predicted"/>
<evidence type="ECO:0000313" key="1">
    <source>
        <dbReference type="EMBL" id="KAJ1086054.1"/>
    </source>
</evidence>
<dbReference type="AlphaFoldDB" id="A0AAV7L680"/>
<comment type="caution">
    <text evidence="1">The sequence shown here is derived from an EMBL/GenBank/DDBJ whole genome shotgun (WGS) entry which is preliminary data.</text>
</comment>
<dbReference type="Proteomes" id="UP001066276">
    <property type="component" value="Chromosome 12"/>
</dbReference>
<name>A0AAV7L680_PLEWA</name>
<sequence>MERRCWPRELGTWARIEGRRMGWRGGTRELGAWVCLEGRRMERRDEPRELGTKCTYRAGGWSGGMGLESLAPGAQEDGVEGRPRELGIWCA</sequence>
<keyword evidence="2" id="KW-1185">Reference proteome</keyword>
<organism evidence="1 2">
    <name type="scientific">Pleurodeles waltl</name>
    <name type="common">Iberian ribbed newt</name>
    <dbReference type="NCBI Taxonomy" id="8319"/>
    <lineage>
        <taxon>Eukaryota</taxon>
        <taxon>Metazoa</taxon>
        <taxon>Chordata</taxon>
        <taxon>Craniata</taxon>
        <taxon>Vertebrata</taxon>
        <taxon>Euteleostomi</taxon>
        <taxon>Amphibia</taxon>
        <taxon>Batrachia</taxon>
        <taxon>Caudata</taxon>
        <taxon>Salamandroidea</taxon>
        <taxon>Salamandridae</taxon>
        <taxon>Pleurodelinae</taxon>
        <taxon>Pleurodeles</taxon>
    </lineage>
</organism>